<protein>
    <submittedName>
        <fullName evidence="1">Uncharacterized protein</fullName>
    </submittedName>
</protein>
<evidence type="ECO:0000313" key="1">
    <source>
        <dbReference type="EMBL" id="ORY37250.1"/>
    </source>
</evidence>
<dbReference type="OrthoDB" id="407325at2759"/>
<dbReference type="Pfam" id="PF10294">
    <property type="entry name" value="Methyltransf_16"/>
    <property type="match status" value="1"/>
</dbReference>
<dbReference type="InterPro" id="IPR019410">
    <property type="entry name" value="Methyltransf_16"/>
</dbReference>
<dbReference type="Proteomes" id="UP000193642">
    <property type="component" value="Unassembled WGS sequence"/>
</dbReference>
<dbReference type="EMBL" id="MCGO01000051">
    <property type="protein sequence ID" value="ORY37250.1"/>
    <property type="molecule type" value="Genomic_DNA"/>
</dbReference>
<dbReference type="SUPFAM" id="SSF53335">
    <property type="entry name" value="S-adenosyl-L-methionine-dependent methyltransferases"/>
    <property type="match status" value="1"/>
</dbReference>
<accession>A0A1Y2BR77</accession>
<dbReference type="GO" id="GO:0005829">
    <property type="term" value="C:cytosol"/>
    <property type="evidence" value="ECO:0007669"/>
    <property type="project" value="TreeGrafter"/>
</dbReference>
<evidence type="ECO:0000313" key="2">
    <source>
        <dbReference type="Proteomes" id="UP000193642"/>
    </source>
</evidence>
<reference evidence="1 2" key="1">
    <citation type="submission" date="2016-07" db="EMBL/GenBank/DDBJ databases">
        <title>Pervasive Adenine N6-methylation of Active Genes in Fungi.</title>
        <authorList>
            <consortium name="DOE Joint Genome Institute"/>
            <person name="Mondo S.J."/>
            <person name="Dannebaum R.O."/>
            <person name="Kuo R.C."/>
            <person name="Labutti K."/>
            <person name="Haridas S."/>
            <person name="Kuo A."/>
            <person name="Salamov A."/>
            <person name="Ahrendt S.R."/>
            <person name="Lipzen A."/>
            <person name="Sullivan W."/>
            <person name="Andreopoulos W.B."/>
            <person name="Clum A."/>
            <person name="Lindquist E."/>
            <person name="Daum C."/>
            <person name="Ramamoorthy G.K."/>
            <person name="Gryganskyi A."/>
            <person name="Culley D."/>
            <person name="Magnuson J.K."/>
            <person name="James T.Y."/>
            <person name="O'Malley M.A."/>
            <person name="Stajich J.E."/>
            <person name="Spatafora J.W."/>
            <person name="Visel A."/>
            <person name="Grigoriev I.V."/>
        </authorList>
    </citation>
    <scope>NUCLEOTIDE SEQUENCE [LARGE SCALE GENOMIC DNA]</scope>
    <source>
        <strain evidence="1 2">JEL800</strain>
    </source>
</reference>
<dbReference type="GO" id="GO:0032991">
    <property type="term" value="C:protein-containing complex"/>
    <property type="evidence" value="ECO:0007669"/>
    <property type="project" value="TreeGrafter"/>
</dbReference>
<proteinExistence type="predicted"/>
<gene>
    <name evidence="1" type="ORF">BCR33DRAFT_854831</name>
</gene>
<dbReference type="PANTHER" id="PTHR14614">
    <property type="entry name" value="HEPATOCELLULAR CARCINOMA-ASSOCIATED ANTIGEN"/>
    <property type="match status" value="1"/>
</dbReference>
<dbReference type="STRING" id="329046.A0A1Y2BR77"/>
<dbReference type="PANTHER" id="PTHR14614:SF109">
    <property type="entry name" value="RIBOSOMAL LYSINE N-METHYLTRANSFERASE 5"/>
    <property type="match status" value="1"/>
</dbReference>
<keyword evidence="2" id="KW-1185">Reference proteome</keyword>
<name>A0A1Y2BR77_9FUNG</name>
<comment type="caution">
    <text evidence="1">The sequence shown here is derived from an EMBL/GenBank/DDBJ whole genome shotgun (WGS) entry which is preliminary data.</text>
</comment>
<dbReference type="AlphaFoldDB" id="A0A1Y2BR77"/>
<dbReference type="Gene3D" id="3.40.50.150">
    <property type="entry name" value="Vaccinia Virus protein VP39"/>
    <property type="match status" value="1"/>
</dbReference>
<dbReference type="InterPro" id="IPR029063">
    <property type="entry name" value="SAM-dependent_MTases_sf"/>
</dbReference>
<organism evidence="1 2">
    <name type="scientific">Rhizoclosmatium globosum</name>
    <dbReference type="NCBI Taxonomy" id="329046"/>
    <lineage>
        <taxon>Eukaryota</taxon>
        <taxon>Fungi</taxon>
        <taxon>Fungi incertae sedis</taxon>
        <taxon>Chytridiomycota</taxon>
        <taxon>Chytridiomycota incertae sedis</taxon>
        <taxon>Chytridiomycetes</taxon>
        <taxon>Chytridiales</taxon>
        <taxon>Chytriomycetaceae</taxon>
        <taxon>Rhizoclosmatium</taxon>
    </lineage>
</organism>
<sequence length="239" mass="26730">MATTHTYTYELKDGTLLEVQQDADVLGATVWDSSLVLAKYLEKQLPSLVTKGFSGSGTRSTPNTHVGPVRILELGSGCGLLGLVASAIANEATVVVSDVEKLHPILKLNTERAANVQVKTLEWRSEDQCKELGLSSPLPPDVEALLPVDVILLADCVYDESCFAPLNYTLKALCDKNPNTLVIMAYERRNFDKEVSFFKQFGEHFRFRHVMEDDLDPRFKAVDEIYLFLAKRRSDKEDF</sequence>